<accession>A0ABY5KFQ1</accession>
<keyword evidence="3" id="KW-1185">Reference proteome</keyword>
<organism evidence="2 3">
    <name type="scientific">Aeromicrobium duanguangcaii</name>
    <dbReference type="NCBI Taxonomy" id="2968086"/>
    <lineage>
        <taxon>Bacteria</taxon>
        <taxon>Bacillati</taxon>
        <taxon>Actinomycetota</taxon>
        <taxon>Actinomycetes</taxon>
        <taxon>Propionibacteriales</taxon>
        <taxon>Nocardioidaceae</taxon>
        <taxon>Aeromicrobium</taxon>
    </lineage>
</organism>
<reference evidence="2 3" key="1">
    <citation type="submission" date="2022-07" db="EMBL/GenBank/DDBJ databases">
        <title>Novel species in genus Aeromicrobium.</title>
        <authorList>
            <person name="Ye L."/>
        </authorList>
    </citation>
    <scope>NUCLEOTIDE SEQUENCE [LARGE SCALE GENOMIC DNA]</scope>
    <source>
        <strain evidence="3">zg-Y50</strain>
    </source>
</reference>
<evidence type="ECO:0000313" key="3">
    <source>
        <dbReference type="Proteomes" id="UP001315860"/>
    </source>
</evidence>
<evidence type="ECO:0000256" key="1">
    <source>
        <dbReference type="SAM" id="MobiDB-lite"/>
    </source>
</evidence>
<proteinExistence type="predicted"/>
<sequence>MSGPKGYDVELELQLQRERELAAQRRSWAATYESLVELRKEIRRDAVDFDVTVALSRAGFESARCENPSNADLDELARFQAAVEVVVSGARRARTDAHALRTRSVLAGRINSPASEANPSTRDVIPPLAERLAELLAEVPDTVRGPLTRQVAELGATDADGSSTSWLTLTRTITDAVRVSRDEELRARLARELESVIARIDGPTADDLRAQLAAAAGSTDVERLRPRLLAAVAAAERESERAHVVRSAIEVWRELGYVADADLVDLTLAGGSGLLTRDEWPDHALQIRLASDGLGLGTNVVALTETDPRRDLEVEEESCRDIRSFMRGLDARGLSTKLSRHKAAGELPVQRLRHRDSSPTTAIKAEQDAARREQN</sequence>
<dbReference type="Proteomes" id="UP001315860">
    <property type="component" value="Chromosome"/>
</dbReference>
<name>A0ABY5KFQ1_9ACTN</name>
<feature type="region of interest" description="Disordered" evidence="1">
    <location>
        <begin position="353"/>
        <end position="375"/>
    </location>
</feature>
<protein>
    <recommendedName>
        <fullName evidence="4">DUF222 domain-containing protein</fullName>
    </recommendedName>
</protein>
<feature type="compositionally biased region" description="Basic and acidic residues" evidence="1">
    <location>
        <begin position="365"/>
        <end position="375"/>
    </location>
</feature>
<dbReference type="RefSeq" id="WP_232416363.1">
    <property type="nucleotide sequence ID" value="NZ_CP101990.1"/>
</dbReference>
<evidence type="ECO:0000313" key="2">
    <source>
        <dbReference type="EMBL" id="UUI67223.1"/>
    </source>
</evidence>
<gene>
    <name evidence="2" type="ORF">NP095_08355</name>
</gene>
<dbReference type="EMBL" id="CP101990">
    <property type="protein sequence ID" value="UUI67223.1"/>
    <property type="molecule type" value="Genomic_DNA"/>
</dbReference>
<evidence type="ECO:0008006" key="4">
    <source>
        <dbReference type="Google" id="ProtNLM"/>
    </source>
</evidence>